<evidence type="ECO:0000256" key="7">
    <source>
        <dbReference type="ARBA" id="ARBA00022777"/>
    </source>
</evidence>
<dbReference type="InterPro" id="IPR029056">
    <property type="entry name" value="Ribokinase-like"/>
</dbReference>
<evidence type="ECO:0000313" key="13">
    <source>
        <dbReference type="Proteomes" id="UP001437460"/>
    </source>
</evidence>
<dbReference type="SUPFAM" id="SSF53613">
    <property type="entry name" value="Ribokinase-like"/>
    <property type="match status" value="1"/>
</dbReference>
<keyword evidence="13" id="KW-1185">Reference proteome</keyword>
<dbReference type="EC" id="2.7.1.50" evidence="11"/>
<comment type="similarity">
    <text evidence="11">Belongs to the Thz kinase family.</text>
</comment>
<evidence type="ECO:0000256" key="4">
    <source>
        <dbReference type="ARBA" id="ARBA00022679"/>
    </source>
</evidence>
<feature type="binding site" evidence="11">
    <location>
        <position position="202"/>
    </location>
    <ligand>
        <name>substrate</name>
    </ligand>
</feature>
<accession>A0ABV1HJC0</accession>
<feature type="binding site" evidence="11">
    <location>
        <position position="46"/>
    </location>
    <ligand>
        <name>substrate</name>
    </ligand>
</feature>
<dbReference type="PRINTS" id="PR01099">
    <property type="entry name" value="HYETHTZKNASE"/>
</dbReference>
<reference evidence="12 13" key="1">
    <citation type="submission" date="2024-03" db="EMBL/GenBank/DDBJ databases">
        <title>Human intestinal bacterial collection.</title>
        <authorList>
            <person name="Pauvert C."/>
            <person name="Hitch T.C.A."/>
            <person name="Clavel T."/>
        </authorList>
    </citation>
    <scope>NUCLEOTIDE SEQUENCE [LARGE SCALE GENOMIC DNA]</scope>
    <source>
        <strain evidence="12 13">CLA-AP-H27</strain>
    </source>
</reference>
<evidence type="ECO:0000256" key="6">
    <source>
        <dbReference type="ARBA" id="ARBA00022741"/>
    </source>
</evidence>
<evidence type="ECO:0000256" key="10">
    <source>
        <dbReference type="ARBA" id="ARBA00022977"/>
    </source>
</evidence>
<evidence type="ECO:0000256" key="5">
    <source>
        <dbReference type="ARBA" id="ARBA00022723"/>
    </source>
</evidence>
<keyword evidence="8 11" id="KW-0067">ATP-binding</keyword>
<comment type="caution">
    <text evidence="12">The sequence shown here is derived from an EMBL/GenBank/DDBJ whole genome shotgun (WGS) entry which is preliminary data.</text>
</comment>
<dbReference type="Proteomes" id="UP001437460">
    <property type="component" value="Unassembled WGS sequence"/>
</dbReference>
<dbReference type="HAMAP" id="MF_00228">
    <property type="entry name" value="Thz_kinase"/>
    <property type="match status" value="1"/>
</dbReference>
<evidence type="ECO:0000256" key="3">
    <source>
        <dbReference type="ARBA" id="ARBA00004868"/>
    </source>
</evidence>
<dbReference type="EMBL" id="JBBMFJ010000002">
    <property type="protein sequence ID" value="MEQ2561917.1"/>
    <property type="molecule type" value="Genomic_DNA"/>
</dbReference>
<sequence length="288" mass="30474">MTQKQDMLEIRKLTKDSAPLIHCITNPISIHDCANIILAAGARPIMAEHPDEVEEITAEAAALMLNLGNITDARIASMQRALKAASQRNIPVLLDLVGVTCSRLRRDFARSLLSSRQISIIKGNISEILAAAELPFHGTGIDAGIQDAVSEGNETWYCETARQLASYFQCTVMATGKQDLIANATEAFLVSNGHTALSGITGTGCMVGALTAAYLPGSRAIMQRSGSENNRNGSETTAALLGAITMGLAGERAAAVSRGPGSFQAALLDEIYCLTDEQLLSGARVRMA</sequence>
<dbReference type="Gene3D" id="3.40.1190.20">
    <property type="match status" value="1"/>
</dbReference>
<dbReference type="CDD" id="cd01170">
    <property type="entry name" value="THZ_kinase"/>
    <property type="match status" value="1"/>
</dbReference>
<proteinExistence type="inferred from homology"/>
<organism evidence="12 13">
    <name type="scientific">Ventrimonas faecis</name>
    <dbReference type="NCBI Taxonomy" id="3133170"/>
    <lineage>
        <taxon>Bacteria</taxon>
        <taxon>Bacillati</taxon>
        <taxon>Bacillota</taxon>
        <taxon>Clostridia</taxon>
        <taxon>Lachnospirales</taxon>
        <taxon>Lachnospiraceae</taxon>
        <taxon>Ventrimonas</taxon>
    </lineage>
</organism>
<keyword evidence="7 11" id="KW-0418">Kinase</keyword>
<name>A0ABV1HJC0_9FIRM</name>
<dbReference type="RefSeq" id="WP_349228349.1">
    <property type="nucleotide sequence ID" value="NZ_JBBMFJ010000002.1"/>
</dbReference>
<keyword evidence="9 11" id="KW-0460">Magnesium</keyword>
<comment type="catalytic activity">
    <reaction evidence="1 11">
        <text>5-(2-hydroxyethyl)-4-methylthiazole + ATP = 4-methyl-5-(2-phosphooxyethyl)-thiazole + ADP + H(+)</text>
        <dbReference type="Rhea" id="RHEA:24212"/>
        <dbReference type="ChEBI" id="CHEBI:15378"/>
        <dbReference type="ChEBI" id="CHEBI:17957"/>
        <dbReference type="ChEBI" id="CHEBI:30616"/>
        <dbReference type="ChEBI" id="CHEBI:58296"/>
        <dbReference type="ChEBI" id="CHEBI:456216"/>
        <dbReference type="EC" id="2.7.1.50"/>
    </reaction>
</comment>
<evidence type="ECO:0000256" key="11">
    <source>
        <dbReference type="HAMAP-Rule" id="MF_00228"/>
    </source>
</evidence>
<dbReference type="PIRSF" id="PIRSF000513">
    <property type="entry name" value="Thz_kinase"/>
    <property type="match status" value="1"/>
</dbReference>
<dbReference type="InterPro" id="IPR000417">
    <property type="entry name" value="Hyethyz_kinase"/>
</dbReference>
<dbReference type="GO" id="GO:0004417">
    <property type="term" value="F:hydroxyethylthiazole kinase activity"/>
    <property type="evidence" value="ECO:0007669"/>
    <property type="project" value="UniProtKB-EC"/>
</dbReference>
<keyword evidence="10 11" id="KW-0784">Thiamine biosynthesis</keyword>
<evidence type="ECO:0000256" key="1">
    <source>
        <dbReference type="ARBA" id="ARBA00001771"/>
    </source>
</evidence>
<keyword evidence="4 11" id="KW-0808">Transferase</keyword>
<evidence type="ECO:0000256" key="8">
    <source>
        <dbReference type="ARBA" id="ARBA00022840"/>
    </source>
</evidence>
<feature type="binding site" evidence="11">
    <location>
        <position position="175"/>
    </location>
    <ligand>
        <name>ATP</name>
        <dbReference type="ChEBI" id="CHEBI:30616"/>
    </ligand>
</feature>
<dbReference type="NCBIfam" id="NF006830">
    <property type="entry name" value="PRK09355.1"/>
    <property type="match status" value="1"/>
</dbReference>
<evidence type="ECO:0000313" key="12">
    <source>
        <dbReference type="EMBL" id="MEQ2561917.1"/>
    </source>
</evidence>
<keyword evidence="6 11" id="KW-0547">Nucleotide-binding</keyword>
<comment type="pathway">
    <text evidence="3 11">Cofactor biosynthesis; thiamine diphosphate biosynthesis; 4-methyl-5-(2-phosphoethyl)-thiazole from 5-(2-hydroxyethyl)-4-methylthiazole: step 1/1.</text>
</comment>
<gene>
    <name evidence="11 12" type="primary">thiM</name>
    <name evidence="12" type="ORF">WMO41_01750</name>
</gene>
<evidence type="ECO:0000256" key="9">
    <source>
        <dbReference type="ARBA" id="ARBA00022842"/>
    </source>
</evidence>
<feature type="binding site" evidence="11">
    <location>
        <position position="122"/>
    </location>
    <ligand>
        <name>ATP</name>
        <dbReference type="ChEBI" id="CHEBI:30616"/>
    </ligand>
</feature>
<keyword evidence="5 11" id="KW-0479">Metal-binding</keyword>
<evidence type="ECO:0000256" key="2">
    <source>
        <dbReference type="ARBA" id="ARBA00001946"/>
    </source>
</evidence>
<protein>
    <recommendedName>
        <fullName evidence="11">Hydroxyethylthiazole kinase</fullName>
        <ecNumber evidence="11">2.7.1.50</ecNumber>
    </recommendedName>
    <alternativeName>
        <fullName evidence="11">4-methyl-5-beta-hydroxyethylthiazole kinase</fullName>
        <shortName evidence="11">TH kinase</shortName>
        <shortName evidence="11">Thz kinase</shortName>
    </alternativeName>
</protein>
<dbReference type="Pfam" id="PF02110">
    <property type="entry name" value="HK"/>
    <property type="match status" value="1"/>
</dbReference>
<comment type="cofactor">
    <cofactor evidence="2 11">
        <name>Mg(2+)</name>
        <dbReference type="ChEBI" id="CHEBI:18420"/>
    </cofactor>
</comment>
<comment type="function">
    <text evidence="11">Catalyzes the phosphorylation of the hydroxyl group of 4-methyl-5-beta-hydroxyethylthiazole (THZ).</text>
</comment>